<evidence type="ECO:0000313" key="2">
    <source>
        <dbReference type="EMBL" id="SDH59195.1"/>
    </source>
</evidence>
<evidence type="ECO:0000259" key="1">
    <source>
        <dbReference type="Pfam" id="PF26056"/>
    </source>
</evidence>
<organism evidence="2 3">
    <name type="scientific">Rhodococcus triatomae</name>
    <dbReference type="NCBI Taxonomy" id="300028"/>
    <lineage>
        <taxon>Bacteria</taxon>
        <taxon>Bacillati</taxon>
        <taxon>Actinomycetota</taxon>
        <taxon>Actinomycetes</taxon>
        <taxon>Mycobacteriales</taxon>
        <taxon>Nocardiaceae</taxon>
        <taxon>Rhodococcus</taxon>
    </lineage>
</organism>
<keyword evidence="3" id="KW-1185">Reference proteome</keyword>
<dbReference type="EMBL" id="FNDN01000002">
    <property type="protein sequence ID" value="SDH59195.1"/>
    <property type="molecule type" value="Genomic_DNA"/>
</dbReference>
<accession>A0A1G8DNL1</accession>
<sequence length="157" mass="16733">MAGSVGGWSDRMGEIVRYGALGKFGRGHCAESDASQLAMTGAGGRNGLDLESAGWAEIRNVERIYADEDGTAPTVRYEGPTEFTVEGERALRFRAYITDIPNDGGCVPPAVTFDVVTLKGLATAEIMVLIVESQREVPGALATTIPDQIIGTIERTR</sequence>
<gene>
    <name evidence="2" type="ORF">SAMN05444695_102354</name>
</gene>
<evidence type="ECO:0000313" key="3">
    <source>
        <dbReference type="Proteomes" id="UP000183263"/>
    </source>
</evidence>
<protein>
    <recommendedName>
        <fullName evidence="1">DUF8017 domain-containing protein</fullName>
    </recommendedName>
</protein>
<dbReference type="AlphaFoldDB" id="A0A1G8DNL1"/>
<dbReference type="Pfam" id="PF26056">
    <property type="entry name" value="DUF8017"/>
    <property type="match status" value="1"/>
</dbReference>
<proteinExistence type="predicted"/>
<dbReference type="InterPro" id="IPR058330">
    <property type="entry name" value="DUF8017"/>
</dbReference>
<reference evidence="2 3" key="1">
    <citation type="submission" date="2016-10" db="EMBL/GenBank/DDBJ databases">
        <authorList>
            <person name="de Groot N.N."/>
        </authorList>
    </citation>
    <scope>NUCLEOTIDE SEQUENCE [LARGE SCALE GENOMIC DNA]</scope>
    <source>
        <strain evidence="2 3">DSM 44892</strain>
    </source>
</reference>
<name>A0A1G8DNL1_9NOCA</name>
<feature type="domain" description="DUF8017" evidence="1">
    <location>
        <begin position="3"/>
        <end position="153"/>
    </location>
</feature>
<dbReference type="Proteomes" id="UP000183263">
    <property type="component" value="Unassembled WGS sequence"/>
</dbReference>